<gene>
    <name evidence="2" type="ORF">LX77_03132</name>
</gene>
<keyword evidence="1" id="KW-0732">Signal</keyword>
<protein>
    <recommendedName>
        <fullName evidence="4">Peptidase S41-like protein</fullName>
    </recommendedName>
</protein>
<dbReference type="STRING" id="49280.A9996_07975"/>
<evidence type="ECO:0000313" key="2">
    <source>
        <dbReference type="EMBL" id="RAJ20607.1"/>
    </source>
</evidence>
<dbReference type="EMBL" id="QLLQ01000015">
    <property type="protein sequence ID" value="RAJ20607.1"/>
    <property type="molecule type" value="Genomic_DNA"/>
</dbReference>
<keyword evidence="3" id="KW-1185">Reference proteome</keyword>
<dbReference type="AlphaFoldDB" id="A0A1A7R2Z7"/>
<evidence type="ECO:0000256" key="1">
    <source>
        <dbReference type="SAM" id="SignalP"/>
    </source>
</evidence>
<evidence type="ECO:0008006" key="4">
    <source>
        <dbReference type="Google" id="ProtNLM"/>
    </source>
</evidence>
<dbReference type="Gene3D" id="3.90.226.10">
    <property type="entry name" value="2-enoyl-CoA Hydratase, Chain A, domain 1"/>
    <property type="match status" value="2"/>
</dbReference>
<feature type="chain" id="PRO_5030025550" description="Peptidase S41-like protein" evidence="1">
    <location>
        <begin position="21"/>
        <end position="399"/>
    </location>
</feature>
<sequence length="399" mass="45868">MKTTQSLIFFFLFTVFFQLAFSQDKVVSDIELYRKTISNKHKSPFTKISKEFFNQQLDTLISEVTELDKEQVIVRLLKVNASIGDEHTIMFPNADYYLPFQFKFFDEGIAITVTDSLHTKYLLYRVLSIDDTPTAEIISLLKTTIKQDNPSYSKFFEAFYFNDTSILQGLGIIKNLQEVTFRLLSPQGDTVITTVSAIKKEVITNWKYAAPYKQILAYTNVSNYWFQYNESKKVLYFNYRSCAESENESFAAFNKRLFAVINEKKPTKLILDLRFNGGGNSAILNPFIAAIKKSVLNTKNSFFVVIGQKVMSSSLMNAIELKKSTNATFVGEPTGGNINHFGEIKNFELPTLNMRVTYSTKYWENWKNKEGSLTPDIFISNSFYDFIKANDKAIEKILE</sequence>
<dbReference type="InterPro" id="IPR029045">
    <property type="entry name" value="ClpP/crotonase-like_dom_sf"/>
</dbReference>
<proteinExistence type="predicted"/>
<name>A0A1A7R2Z7_9FLAO</name>
<organism evidence="2 3">
    <name type="scientific">Gelidibacter algens</name>
    <dbReference type="NCBI Taxonomy" id="49280"/>
    <lineage>
        <taxon>Bacteria</taxon>
        <taxon>Pseudomonadati</taxon>
        <taxon>Bacteroidota</taxon>
        <taxon>Flavobacteriia</taxon>
        <taxon>Flavobacteriales</taxon>
        <taxon>Flavobacteriaceae</taxon>
        <taxon>Gelidibacter</taxon>
    </lineage>
</organism>
<evidence type="ECO:0000313" key="3">
    <source>
        <dbReference type="Proteomes" id="UP000248987"/>
    </source>
</evidence>
<dbReference type="Proteomes" id="UP000248987">
    <property type="component" value="Unassembled WGS sequence"/>
</dbReference>
<feature type="signal peptide" evidence="1">
    <location>
        <begin position="1"/>
        <end position="20"/>
    </location>
</feature>
<accession>A0A1A7R2Z7</accession>
<dbReference type="RefSeq" id="WP_066432999.1">
    <property type="nucleotide sequence ID" value="NZ_LZRN01000012.1"/>
</dbReference>
<comment type="caution">
    <text evidence="2">The sequence shown here is derived from an EMBL/GenBank/DDBJ whole genome shotgun (WGS) entry which is preliminary data.</text>
</comment>
<dbReference type="OrthoDB" id="5480566at2"/>
<dbReference type="SUPFAM" id="SSF52096">
    <property type="entry name" value="ClpP/crotonase"/>
    <property type="match status" value="1"/>
</dbReference>
<reference evidence="2 3" key="1">
    <citation type="submission" date="2018-06" db="EMBL/GenBank/DDBJ databases">
        <title>Genomic Encyclopedia of Archaeal and Bacterial Type Strains, Phase II (KMG-II): from individual species to whole genera.</title>
        <authorList>
            <person name="Goeker M."/>
        </authorList>
    </citation>
    <scope>NUCLEOTIDE SEQUENCE [LARGE SCALE GENOMIC DNA]</scope>
    <source>
        <strain evidence="2 3">DSM 12408</strain>
    </source>
</reference>